<name>A0A1S1PIE9_9ACTN</name>
<dbReference type="EMBL" id="MAXA01000265">
    <property type="protein sequence ID" value="OHV20402.1"/>
    <property type="molecule type" value="Genomic_DNA"/>
</dbReference>
<protein>
    <submittedName>
        <fullName evidence="2">Uncharacterized protein</fullName>
    </submittedName>
</protein>
<dbReference type="AlphaFoldDB" id="A0A1S1PIE9"/>
<keyword evidence="3" id="KW-1185">Reference proteome</keyword>
<feature type="transmembrane region" description="Helical" evidence="1">
    <location>
        <begin position="381"/>
        <end position="400"/>
    </location>
</feature>
<keyword evidence="1" id="KW-1133">Transmembrane helix</keyword>
<proteinExistence type="predicted"/>
<organism evidence="2 3">
    <name type="scientific">Parafrankia soli</name>
    <dbReference type="NCBI Taxonomy" id="2599596"/>
    <lineage>
        <taxon>Bacteria</taxon>
        <taxon>Bacillati</taxon>
        <taxon>Actinomycetota</taxon>
        <taxon>Actinomycetes</taxon>
        <taxon>Frankiales</taxon>
        <taxon>Frankiaceae</taxon>
        <taxon>Parafrankia</taxon>
    </lineage>
</organism>
<evidence type="ECO:0000313" key="2">
    <source>
        <dbReference type="EMBL" id="OHV20402.1"/>
    </source>
</evidence>
<feature type="non-terminal residue" evidence="2">
    <location>
        <position position="648"/>
    </location>
</feature>
<accession>A0A1S1PIE9</accession>
<gene>
    <name evidence="2" type="ORF">BBK14_28005</name>
</gene>
<evidence type="ECO:0000313" key="3">
    <source>
        <dbReference type="Proteomes" id="UP000179769"/>
    </source>
</evidence>
<keyword evidence="1" id="KW-0812">Transmembrane</keyword>
<comment type="caution">
    <text evidence="2">The sequence shown here is derived from an EMBL/GenBank/DDBJ whole genome shotgun (WGS) entry which is preliminary data.</text>
</comment>
<sequence length="648" mass="72605">MQAGVILGDVMTYQIREDATPEEKFEVGVNFLESLIPGRARELIDEAFAGGHSTSKVHFYRLLALVSGRSRSELSAEETARLKHAQNNPIPVTDKWSDGLRVTIMILDSAQRSDADIRVPLKELDALDPVQSSLILRNLEQFLEGPLEDQMWHRSLERAKSSQLADRRVDRVWKFFQAQPAHPRVRPPQPPVTRPVSRSIAGASAVIISASAVYLGVLLAEESQLGALAVLLVSVAVGVSGLRHDIEWRFRYAASRSASGSRSAGFASEVDREFRYYFTKYHPDDVDSSTWWILTESARQSVRDELVEVYRERDMPVVRIKWLIRHEARQAVRRWNSGTLDEYSRDLEPFLHMGTIAVLGAGLSGSGLLWAVVAAVQARPLGAVCATLLLLGAGLVWARYRLDSTRSSRLFAAEQDENRAVLAVRRAEFDRWRKVLADRPSDREIATWLDCDRKIIFDRALRHYRLKPSDVISHAFAELPAGRPGRARVRHGPWRYRGYRISVFLLTMDGVRQFDAVLDLDTGEISDRERMNYRFDVIASVRVTRAASAAQTFALVLVNGQEIKMNTAESALGEVLEDETPEAVARITQDAAGLQHTLSVLEGVAAEGKEWVRRRGAPVLRTFGFHALTCPFRDHGGLVGSTPRRLST</sequence>
<keyword evidence="1" id="KW-0472">Membrane</keyword>
<dbReference type="Proteomes" id="UP000179769">
    <property type="component" value="Unassembled WGS sequence"/>
</dbReference>
<evidence type="ECO:0000256" key="1">
    <source>
        <dbReference type="SAM" id="Phobius"/>
    </source>
</evidence>
<reference evidence="3" key="1">
    <citation type="submission" date="2016-07" db="EMBL/GenBank/DDBJ databases">
        <title>Frankia sp. NRRL B-16219 Genome sequencing.</title>
        <authorList>
            <person name="Ghodhbane-Gtari F."/>
            <person name="Swanson E."/>
            <person name="Gueddou A."/>
            <person name="Louati M."/>
            <person name="Nouioui I."/>
            <person name="Hezbri K."/>
            <person name="Abebe-Akele F."/>
            <person name="Simpson S."/>
            <person name="Morris K."/>
            <person name="Thomas K."/>
            <person name="Gtari M."/>
            <person name="Tisa L.S."/>
        </authorList>
    </citation>
    <scope>NUCLEOTIDE SEQUENCE [LARGE SCALE GENOMIC DNA]</scope>
    <source>
        <strain evidence="3">NRRL B-16219</strain>
    </source>
</reference>
<feature type="transmembrane region" description="Helical" evidence="1">
    <location>
        <begin position="350"/>
        <end position="375"/>
    </location>
</feature>